<name>A0ABY8MIS0_9SPIO</name>
<sequence length="247" mass="27274">MVLTGGTTLDTTLSQTITAPTKAASGTTTYYFGDWYTVDKATGHTGKTKYNYTKPVTGNITLYARWYTEQPANKAELQTLIDRLADNADLNHIDVRKVTDMSNGSIFGSAGKFQGNVSGWDVSKVTDMSSLFHSEFTFNGDISGWDVSNVTDMSGIFSGATIFNQDITSRQVSKVENMTGMFHNAKEFNQPIGAWDVSGVTNMTFMFNTTTAFDRDISGWTVTQVTNYADIFSDSGISESYRPLRFR</sequence>
<proteinExistence type="predicted"/>
<gene>
    <name evidence="1" type="ORF">P0082_03385</name>
</gene>
<accession>A0ABY8MIS0</accession>
<reference evidence="1 2" key="1">
    <citation type="submission" date="2023-04" db="EMBL/GenBank/DDBJ databases">
        <title>Spirochaete genome identified in red abalone sample constitutes a novel genus.</title>
        <authorList>
            <person name="Sharma S.P."/>
            <person name="Purcell C.M."/>
            <person name="Hyde J.R."/>
            <person name="Severin A.J."/>
        </authorList>
    </citation>
    <scope>NUCLEOTIDE SEQUENCE [LARGE SCALE GENOMIC DNA]</scope>
    <source>
        <strain evidence="1 2">SP-2023</strain>
    </source>
</reference>
<keyword evidence="2" id="KW-1185">Reference proteome</keyword>
<dbReference type="InterPro" id="IPR005046">
    <property type="entry name" value="DUF285"/>
</dbReference>
<organism evidence="1 2">
    <name type="scientific">Candidatus Haliotispira prima</name>
    <dbReference type="NCBI Taxonomy" id="3034016"/>
    <lineage>
        <taxon>Bacteria</taxon>
        <taxon>Pseudomonadati</taxon>
        <taxon>Spirochaetota</taxon>
        <taxon>Spirochaetia</taxon>
        <taxon>Spirochaetales</taxon>
        <taxon>Spirochaetaceae</taxon>
        <taxon>Candidatus Haliotispira</taxon>
    </lineage>
</organism>
<evidence type="ECO:0000313" key="1">
    <source>
        <dbReference type="EMBL" id="WGK69914.1"/>
    </source>
</evidence>
<dbReference type="InterPro" id="IPR011889">
    <property type="entry name" value="Liste_lipo_26"/>
</dbReference>
<dbReference type="Proteomes" id="UP001228690">
    <property type="component" value="Chromosome"/>
</dbReference>
<dbReference type="NCBIfam" id="TIGR02167">
    <property type="entry name" value="Liste_lipo_26"/>
    <property type="match status" value="2"/>
</dbReference>
<protein>
    <submittedName>
        <fullName evidence="1">BspA family leucine-rich repeat surface protein</fullName>
    </submittedName>
</protein>
<dbReference type="EMBL" id="CP123443">
    <property type="protein sequence ID" value="WGK69914.1"/>
    <property type="molecule type" value="Genomic_DNA"/>
</dbReference>
<dbReference type="RefSeq" id="WP_326928110.1">
    <property type="nucleotide sequence ID" value="NZ_CP123443.1"/>
</dbReference>
<evidence type="ECO:0000313" key="2">
    <source>
        <dbReference type="Proteomes" id="UP001228690"/>
    </source>
</evidence>
<dbReference type="Pfam" id="PF03382">
    <property type="entry name" value="DUF285"/>
    <property type="match status" value="1"/>
</dbReference>